<accession>A0A9P5NSH9</accession>
<evidence type="ECO:0000256" key="2">
    <source>
        <dbReference type="SAM" id="MobiDB-lite"/>
    </source>
</evidence>
<feature type="compositionally biased region" description="Polar residues" evidence="2">
    <location>
        <begin position="1"/>
        <end position="12"/>
    </location>
</feature>
<protein>
    <recommendedName>
        <fullName evidence="3">Wings apart-like protein C-terminal domain-containing protein</fullName>
    </recommendedName>
</protein>
<reference evidence="4" key="1">
    <citation type="submission" date="2020-11" db="EMBL/GenBank/DDBJ databases">
        <authorList>
            <consortium name="DOE Joint Genome Institute"/>
            <person name="Ahrendt S."/>
            <person name="Riley R."/>
            <person name="Andreopoulos W."/>
            <person name="LaButti K."/>
            <person name="Pangilinan J."/>
            <person name="Ruiz-duenas F.J."/>
            <person name="Barrasa J.M."/>
            <person name="Sanchez-Garcia M."/>
            <person name="Camarero S."/>
            <person name="Miyauchi S."/>
            <person name="Serrano A."/>
            <person name="Linde D."/>
            <person name="Babiker R."/>
            <person name="Drula E."/>
            <person name="Ayuso-Fernandez I."/>
            <person name="Pacheco R."/>
            <person name="Padilla G."/>
            <person name="Ferreira P."/>
            <person name="Barriuso J."/>
            <person name="Kellner H."/>
            <person name="Castanera R."/>
            <person name="Alfaro M."/>
            <person name="Ramirez L."/>
            <person name="Pisabarro A.G."/>
            <person name="Kuo A."/>
            <person name="Tritt A."/>
            <person name="Lipzen A."/>
            <person name="He G."/>
            <person name="Yan M."/>
            <person name="Ng V."/>
            <person name="Cullen D."/>
            <person name="Martin F."/>
            <person name="Rosso M.-N."/>
            <person name="Henrissat B."/>
            <person name="Hibbett D."/>
            <person name="Martinez A.T."/>
            <person name="Grigoriev I.V."/>
        </authorList>
    </citation>
    <scope>NUCLEOTIDE SEQUENCE</scope>
    <source>
        <strain evidence="4">AH 44721</strain>
    </source>
</reference>
<dbReference type="Gene3D" id="1.25.10.10">
    <property type="entry name" value="Leucine-rich Repeat Variant"/>
    <property type="match status" value="2"/>
</dbReference>
<dbReference type="PANTHER" id="PTHR22100">
    <property type="entry name" value="WINGS APART-LIKE PROTEIN HOMOLOG"/>
    <property type="match status" value="1"/>
</dbReference>
<name>A0A9P5NSH9_GYMJU</name>
<proteinExistence type="inferred from homology"/>
<dbReference type="Proteomes" id="UP000724874">
    <property type="component" value="Unassembled WGS sequence"/>
</dbReference>
<dbReference type="InterPro" id="IPR011989">
    <property type="entry name" value="ARM-like"/>
</dbReference>
<dbReference type="Pfam" id="PF07814">
    <property type="entry name" value="WAPL"/>
    <property type="match status" value="1"/>
</dbReference>
<dbReference type="InterPro" id="IPR022771">
    <property type="entry name" value="WAPL_C"/>
</dbReference>
<feature type="region of interest" description="Disordered" evidence="2">
    <location>
        <begin position="1"/>
        <end position="47"/>
    </location>
</feature>
<dbReference type="AlphaFoldDB" id="A0A9P5NSH9"/>
<evidence type="ECO:0000313" key="5">
    <source>
        <dbReference type="Proteomes" id="UP000724874"/>
    </source>
</evidence>
<dbReference type="OrthoDB" id="78088at2759"/>
<feature type="compositionally biased region" description="Low complexity" evidence="2">
    <location>
        <begin position="105"/>
        <end position="114"/>
    </location>
</feature>
<comment type="caution">
    <text evidence="4">The sequence shown here is derived from an EMBL/GenBank/DDBJ whole genome shotgun (WGS) entry which is preliminary data.</text>
</comment>
<gene>
    <name evidence="4" type="ORF">CPB84DRAFT_1775905</name>
</gene>
<organism evidence="4 5">
    <name type="scientific">Gymnopilus junonius</name>
    <name type="common">Spectacular rustgill mushroom</name>
    <name type="synonym">Gymnopilus spectabilis subsp. junonius</name>
    <dbReference type="NCBI Taxonomy" id="109634"/>
    <lineage>
        <taxon>Eukaryota</taxon>
        <taxon>Fungi</taxon>
        <taxon>Dikarya</taxon>
        <taxon>Basidiomycota</taxon>
        <taxon>Agaricomycotina</taxon>
        <taxon>Agaricomycetes</taxon>
        <taxon>Agaricomycetidae</taxon>
        <taxon>Agaricales</taxon>
        <taxon>Agaricineae</taxon>
        <taxon>Hymenogastraceae</taxon>
        <taxon>Gymnopilus</taxon>
    </lineage>
</organism>
<keyword evidence="5" id="KW-1185">Reference proteome</keyword>
<evidence type="ECO:0000313" key="4">
    <source>
        <dbReference type="EMBL" id="KAF8902362.1"/>
    </source>
</evidence>
<feature type="domain" description="Wings apart-like protein C-terminal" evidence="3">
    <location>
        <begin position="245"/>
        <end position="309"/>
    </location>
</feature>
<evidence type="ECO:0000256" key="1">
    <source>
        <dbReference type="ARBA" id="ARBA00006854"/>
    </source>
</evidence>
<comment type="similarity">
    <text evidence="1">Belongs to the WAPL family.</text>
</comment>
<evidence type="ECO:0000259" key="3">
    <source>
        <dbReference type="Pfam" id="PF07814"/>
    </source>
</evidence>
<feature type="region of interest" description="Disordered" evidence="2">
    <location>
        <begin position="80"/>
        <end position="151"/>
    </location>
</feature>
<dbReference type="InterPro" id="IPR039874">
    <property type="entry name" value="WAPL"/>
</dbReference>
<dbReference type="PANTHER" id="PTHR22100:SF13">
    <property type="entry name" value="WINGS APART-LIKE PROTEIN HOMOLOG"/>
    <property type="match status" value="1"/>
</dbReference>
<sequence length="687" mass="75944">MSAAGSASSNLRTYGKRSGMKRKQDERTGRLGPKCCNQCNPSKASETSTRGYFNLWFPSSSRLRIDASCETSSRSFPYFDEIAPKSPSGSPSKLAKRMLSRSRTESSIESSVSSQPNTVDRTPSLPVFPSTPSRDLGDIASTSRSAGPLLPRLTQSSTKSITRTYAGKFRSFLVSLPKSSIPNDVLSTTTTQRMTLTQISRHLPLNRTNLTLTTPDMSPSRNGKGKGRAAAARLLPIPSGMMNPLKSISELRNRGESRRFLDEVGYLFEGMNKNGGIGLRRASALEITTKMCDADFARKAKAADFFTRTWDIFLTQVQGKDRIKRSACLFLSLVAREPTSLSELAQRLPASPISSHIPFKERTYDIAFHDLSLMTIISVYLQQTSPDVDPLFLASESSAVPSGRPCLSSCSDSLFSILSAKWHDTVVMVPYDNSQEDAECKERNTAELDRARDNWLADDLIAFLTLQRCLSTVLRVLVSLTHEEEPWGRKNRTIIIHRTGQEVLRNRNQIKVEEEDVEVKVEETEDALSSDQDGVAQADSHALDTLCLALGLLTNLIQIVEETKVIVCDIRLNPFCNLKKRACARKCSCPPTSSGIEVLAQLYSLQQVKFEIPSVSLVSDSPEARAEADASFLRSHWPFFSNTQNTKAAQSSKLSKLAEQAKDFAASMQLVAKDVVSFLEAERDSIF</sequence>
<dbReference type="EMBL" id="JADNYJ010000036">
    <property type="protein sequence ID" value="KAF8902362.1"/>
    <property type="molecule type" value="Genomic_DNA"/>
</dbReference>